<dbReference type="AlphaFoldDB" id="A0AAC9HML4"/>
<evidence type="ECO:0000256" key="6">
    <source>
        <dbReference type="ARBA" id="ARBA00023251"/>
    </source>
</evidence>
<keyword evidence="4" id="KW-0547">Nucleotide-binding</keyword>
<gene>
    <name evidence="8" type="ORF">TL08_03520</name>
</gene>
<keyword evidence="9" id="KW-1185">Reference proteome</keyword>
<evidence type="ECO:0000256" key="5">
    <source>
        <dbReference type="ARBA" id="ARBA00022840"/>
    </source>
</evidence>
<dbReference type="EMBL" id="CP014859">
    <property type="protein sequence ID" value="AOS61536.1"/>
    <property type="molecule type" value="Genomic_DNA"/>
</dbReference>
<keyword evidence="6" id="KW-0046">Antibiotic resistance</keyword>
<dbReference type="InterPro" id="IPR003439">
    <property type="entry name" value="ABC_transporter-like_ATP-bd"/>
</dbReference>
<accession>A0AAC9HML4</accession>
<feature type="domain" description="ABC transporter" evidence="7">
    <location>
        <begin position="22"/>
        <end position="149"/>
    </location>
</feature>
<evidence type="ECO:0000256" key="1">
    <source>
        <dbReference type="ARBA" id="ARBA00004202"/>
    </source>
</evidence>
<dbReference type="InterPro" id="IPR027417">
    <property type="entry name" value="P-loop_NTPase"/>
</dbReference>
<dbReference type="PANTHER" id="PTHR42711:SF5">
    <property type="entry name" value="ABC TRANSPORTER ATP-BINDING PROTEIN NATA"/>
    <property type="match status" value="1"/>
</dbReference>
<dbReference type="PANTHER" id="PTHR42711">
    <property type="entry name" value="ABC TRANSPORTER ATP-BINDING PROTEIN"/>
    <property type="match status" value="1"/>
</dbReference>
<dbReference type="InterPro" id="IPR050763">
    <property type="entry name" value="ABC_transporter_ATP-binding"/>
</dbReference>
<reference evidence="9" key="1">
    <citation type="submission" date="2016-03" db="EMBL/GenBank/DDBJ databases">
        <title>Complete genome sequence of the type strain Actinoalloteichus hymeniacidonis DSM 45092.</title>
        <authorList>
            <person name="Schaffert L."/>
            <person name="Albersmeier A."/>
            <person name="Winkler A."/>
            <person name="Kalinowski J."/>
            <person name="Zotchev S."/>
            <person name="Ruckert C."/>
        </authorList>
    </citation>
    <scope>NUCLEOTIDE SEQUENCE [LARGE SCALE GENOMIC DNA]</scope>
    <source>
        <strain evidence="9">HPA177(T) (DSM 45092(T))</strain>
    </source>
</reference>
<name>A0AAC9HML4_9PSEU</name>
<dbReference type="Gene3D" id="3.40.50.300">
    <property type="entry name" value="P-loop containing nucleotide triphosphate hydrolases"/>
    <property type="match status" value="1"/>
</dbReference>
<dbReference type="GO" id="GO:0005886">
    <property type="term" value="C:plasma membrane"/>
    <property type="evidence" value="ECO:0007669"/>
    <property type="project" value="UniProtKB-SubCell"/>
</dbReference>
<evidence type="ECO:0000313" key="9">
    <source>
        <dbReference type="Proteomes" id="UP000095210"/>
    </source>
</evidence>
<comment type="similarity">
    <text evidence="2">Belongs to the ABC transporter superfamily.</text>
</comment>
<dbReference type="KEGG" id="ahm:TL08_03520"/>
<evidence type="ECO:0000256" key="4">
    <source>
        <dbReference type="ARBA" id="ARBA00022741"/>
    </source>
</evidence>
<protein>
    <submittedName>
        <fullName evidence="8">ABC transporter</fullName>
    </submittedName>
</protein>
<keyword evidence="3" id="KW-0813">Transport</keyword>
<organism evidence="8 9">
    <name type="scientific">Actinoalloteichus hymeniacidonis</name>
    <dbReference type="NCBI Taxonomy" id="340345"/>
    <lineage>
        <taxon>Bacteria</taxon>
        <taxon>Bacillati</taxon>
        <taxon>Actinomycetota</taxon>
        <taxon>Actinomycetes</taxon>
        <taxon>Pseudonocardiales</taxon>
        <taxon>Pseudonocardiaceae</taxon>
        <taxon>Actinoalloteichus</taxon>
    </lineage>
</organism>
<evidence type="ECO:0000259" key="7">
    <source>
        <dbReference type="Pfam" id="PF00005"/>
    </source>
</evidence>
<dbReference type="GO" id="GO:0005524">
    <property type="term" value="F:ATP binding"/>
    <property type="evidence" value="ECO:0007669"/>
    <property type="project" value="UniProtKB-KW"/>
</dbReference>
<keyword evidence="5" id="KW-0067">ATP-binding</keyword>
<dbReference type="GO" id="GO:0016887">
    <property type="term" value="F:ATP hydrolysis activity"/>
    <property type="evidence" value="ECO:0007669"/>
    <property type="project" value="InterPro"/>
</dbReference>
<dbReference type="Proteomes" id="UP000095210">
    <property type="component" value="Chromosome"/>
</dbReference>
<evidence type="ECO:0000313" key="8">
    <source>
        <dbReference type="EMBL" id="AOS61536.1"/>
    </source>
</evidence>
<evidence type="ECO:0000256" key="2">
    <source>
        <dbReference type="ARBA" id="ARBA00005417"/>
    </source>
</evidence>
<evidence type="ECO:0000256" key="3">
    <source>
        <dbReference type="ARBA" id="ARBA00022448"/>
    </source>
</evidence>
<dbReference type="GO" id="GO:0046677">
    <property type="term" value="P:response to antibiotic"/>
    <property type="evidence" value="ECO:0007669"/>
    <property type="project" value="UniProtKB-KW"/>
</dbReference>
<sequence>MIRARGLTHRFRQGKDEFTAVDGIDLDVAPGEFVGFLGPNGAGKTTTMRILTTLLKPTAGEATIAGCDLRADSAGVRRRIGYSTQTGGAGPDCLVGEELAHHGRLHAIPKAAAQQRANELLDRLDLHGLGGRRVDTLSGGQRRRLDIAMG</sequence>
<proteinExistence type="inferred from homology"/>
<dbReference type="Pfam" id="PF00005">
    <property type="entry name" value="ABC_tran"/>
    <property type="match status" value="1"/>
</dbReference>
<dbReference type="SUPFAM" id="SSF52540">
    <property type="entry name" value="P-loop containing nucleoside triphosphate hydrolases"/>
    <property type="match status" value="1"/>
</dbReference>
<comment type="subcellular location">
    <subcellularLocation>
        <location evidence="1">Cell membrane</location>
        <topology evidence="1">Peripheral membrane protein</topology>
    </subcellularLocation>
</comment>